<comment type="caution">
    <text evidence="6">The sequence shown here is derived from an EMBL/GenBank/DDBJ whole genome shotgun (WGS) entry which is preliminary data.</text>
</comment>
<evidence type="ECO:0000313" key="6">
    <source>
        <dbReference type="EMBL" id="KAK3104139.1"/>
    </source>
</evidence>
<evidence type="ECO:0000313" key="7">
    <source>
        <dbReference type="Proteomes" id="UP001186944"/>
    </source>
</evidence>
<organism evidence="6 7">
    <name type="scientific">Pinctada imbricata</name>
    <name type="common">Atlantic pearl-oyster</name>
    <name type="synonym">Pinctada martensii</name>
    <dbReference type="NCBI Taxonomy" id="66713"/>
    <lineage>
        <taxon>Eukaryota</taxon>
        <taxon>Metazoa</taxon>
        <taxon>Spiralia</taxon>
        <taxon>Lophotrochozoa</taxon>
        <taxon>Mollusca</taxon>
        <taxon>Bivalvia</taxon>
        <taxon>Autobranchia</taxon>
        <taxon>Pteriomorphia</taxon>
        <taxon>Pterioida</taxon>
        <taxon>Pterioidea</taxon>
        <taxon>Pteriidae</taxon>
        <taxon>Pinctada</taxon>
    </lineage>
</organism>
<dbReference type="PANTHER" id="PTHR10336:SF209">
    <property type="entry name" value="PHOSPHOINOSITIDE PHOSPHOLIPASE C"/>
    <property type="match status" value="1"/>
</dbReference>
<dbReference type="GO" id="GO:0035556">
    <property type="term" value="P:intracellular signal transduction"/>
    <property type="evidence" value="ECO:0007669"/>
    <property type="project" value="InterPro"/>
</dbReference>
<dbReference type="Pfam" id="PF00388">
    <property type="entry name" value="PI-PLC-X"/>
    <property type="match status" value="1"/>
</dbReference>
<dbReference type="CDD" id="cd00275">
    <property type="entry name" value="C2_PLC_like"/>
    <property type="match status" value="1"/>
</dbReference>
<dbReference type="InterPro" id="IPR017946">
    <property type="entry name" value="PLC-like_Pdiesterase_TIM-brl"/>
</dbReference>
<evidence type="ECO:0000256" key="1">
    <source>
        <dbReference type="ARBA" id="ARBA00023224"/>
    </source>
</evidence>
<keyword evidence="1" id="KW-0807">Transducer</keyword>
<dbReference type="PANTHER" id="PTHR10336">
    <property type="entry name" value="PHOSPHOINOSITIDE-SPECIFIC PHOSPHOLIPASE C FAMILY PROTEIN"/>
    <property type="match status" value="1"/>
</dbReference>
<dbReference type="InterPro" id="IPR001711">
    <property type="entry name" value="PLipase_C_Pinositol-sp_Y"/>
</dbReference>
<keyword evidence="2" id="KW-0442">Lipid degradation</keyword>
<evidence type="ECO:0000259" key="4">
    <source>
        <dbReference type="PROSITE" id="PS50004"/>
    </source>
</evidence>
<keyword evidence="7" id="KW-1185">Reference proteome</keyword>
<accession>A0AA88YRM4</accession>
<dbReference type="PROSITE" id="PS50008">
    <property type="entry name" value="PIPLC_Y_DOMAIN"/>
    <property type="match status" value="1"/>
</dbReference>
<evidence type="ECO:0000259" key="5">
    <source>
        <dbReference type="PROSITE" id="PS50008"/>
    </source>
</evidence>
<keyword evidence="2" id="KW-0443">Lipid metabolism</keyword>
<dbReference type="Gene3D" id="3.20.20.190">
    <property type="entry name" value="Phosphatidylinositol (PI) phosphodiesterase"/>
    <property type="match status" value="1"/>
</dbReference>
<dbReference type="EC" id="3.1.4.11" evidence="2"/>
<comment type="catalytic activity">
    <reaction evidence="2">
        <text>a 1,2-diacyl-sn-glycero-3-phospho-(1D-myo-inositol-4,5-bisphosphate) + H2O = 1D-myo-inositol 1,4,5-trisphosphate + a 1,2-diacyl-sn-glycerol + H(+)</text>
        <dbReference type="Rhea" id="RHEA:33179"/>
        <dbReference type="ChEBI" id="CHEBI:15377"/>
        <dbReference type="ChEBI" id="CHEBI:15378"/>
        <dbReference type="ChEBI" id="CHEBI:17815"/>
        <dbReference type="ChEBI" id="CHEBI:58456"/>
        <dbReference type="ChEBI" id="CHEBI:203600"/>
        <dbReference type="EC" id="3.1.4.11"/>
    </reaction>
</comment>
<dbReference type="SUPFAM" id="SSF51695">
    <property type="entry name" value="PLC-like phosphodiesterases"/>
    <property type="match status" value="1"/>
</dbReference>
<keyword evidence="2" id="KW-0378">Hydrolase</keyword>
<feature type="compositionally biased region" description="Acidic residues" evidence="3">
    <location>
        <begin position="195"/>
        <end position="206"/>
    </location>
</feature>
<dbReference type="CDD" id="cd08558">
    <property type="entry name" value="PI-PLCc_eukaryota"/>
    <property type="match status" value="1"/>
</dbReference>
<dbReference type="Pfam" id="PF00168">
    <property type="entry name" value="C2"/>
    <property type="match status" value="1"/>
</dbReference>
<dbReference type="SMART" id="SM00148">
    <property type="entry name" value="PLCXc"/>
    <property type="match status" value="1"/>
</dbReference>
<dbReference type="SUPFAM" id="SSF49562">
    <property type="entry name" value="C2 domain (Calcium/lipid-binding domain, CaLB)"/>
    <property type="match status" value="1"/>
</dbReference>
<dbReference type="EMBL" id="VSWD01000005">
    <property type="protein sequence ID" value="KAK3104139.1"/>
    <property type="molecule type" value="Genomic_DNA"/>
</dbReference>
<protein>
    <recommendedName>
        <fullName evidence="2">Phosphoinositide phospholipase C</fullName>
        <ecNumber evidence="2">3.1.4.11</ecNumber>
    </recommendedName>
</protein>
<feature type="region of interest" description="Disordered" evidence="3">
    <location>
        <begin position="193"/>
        <end position="216"/>
    </location>
</feature>
<dbReference type="InterPro" id="IPR000909">
    <property type="entry name" value="PLipase_C_PInositol-sp_X_dom"/>
</dbReference>
<dbReference type="SMART" id="SM00149">
    <property type="entry name" value="PLCYc"/>
    <property type="match status" value="1"/>
</dbReference>
<gene>
    <name evidence="6" type="ORF">FSP39_024731</name>
</gene>
<dbReference type="PROSITE" id="PS50004">
    <property type="entry name" value="C2"/>
    <property type="match status" value="1"/>
</dbReference>
<dbReference type="Pfam" id="PF00387">
    <property type="entry name" value="PI-PLC-Y"/>
    <property type="match status" value="1"/>
</dbReference>
<dbReference type="InterPro" id="IPR001192">
    <property type="entry name" value="PI-PLC_fam"/>
</dbReference>
<reference evidence="6" key="1">
    <citation type="submission" date="2019-08" db="EMBL/GenBank/DDBJ databases">
        <title>The improved chromosome-level genome for the pearl oyster Pinctada fucata martensii using PacBio sequencing and Hi-C.</title>
        <authorList>
            <person name="Zheng Z."/>
        </authorList>
    </citation>
    <scope>NUCLEOTIDE SEQUENCE</scope>
    <source>
        <strain evidence="6">ZZ-2019</strain>
        <tissue evidence="6">Adductor muscle</tissue>
    </source>
</reference>
<dbReference type="AlphaFoldDB" id="A0AA88YRM4"/>
<dbReference type="PRINTS" id="PR00390">
    <property type="entry name" value="PHPHLIPASEC"/>
</dbReference>
<feature type="domain" description="C2" evidence="4">
    <location>
        <begin position="344"/>
        <end position="475"/>
    </location>
</feature>
<dbReference type="GO" id="GO:0016042">
    <property type="term" value="P:lipid catabolic process"/>
    <property type="evidence" value="ECO:0007669"/>
    <property type="project" value="UniProtKB-KW"/>
</dbReference>
<dbReference type="Gene3D" id="2.60.40.150">
    <property type="entry name" value="C2 domain"/>
    <property type="match status" value="1"/>
</dbReference>
<name>A0AA88YRM4_PINIB</name>
<sequence>MLLLYNLSAVAYINITQTQPCFRILLSSTDQMLFNPANKRVYQDMTKPIIDYYINSSHNTYLIEDQLTGPSRVEAYITALSRGCRCVELDCWDGADDEPVIYHGHTLTSKIKFYDVISAIKDYAFQASPYPVILSIENHCSVKQQAVMASYLRTVFGDLLYAPEIPEANIPSPHDLMGKIILKGKKLSVTVTGEDSGEVSDEDEGAEIPNSDVNKDKTVVNKPSSKVKHKLDPSFSSCVGMKAISFKGVEETLNSNGMFVSLGESKVLKMIDHGDASTLNKMAGHLLVRTYPAGTRTDSSNYNPVPMWNAGCQVVALNFQTASEPMMINTAKYMDNGGAGYLLKPEFLRAGLWNYTYTEICNKYQAYNLYKIVISGSQIPKPKDSKKGEVIDPFLKIDVYGAKQDTRSVKTSHIDNNGFNPRWDEEVTFNISLPELAIVRFSVYDRDPGKDDFIGYFALPFHCIQQGYRHFPLYTKIGDKVPQTLIFIRTDIRDAH</sequence>
<dbReference type="SMART" id="SM00239">
    <property type="entry name" value="C2"/>
    <property type="match status" value="1"/>
</dbReference>
<feature type="domain" description="PI-PLC Y-box" evidence="5">
    <location>
        <begin position="245"/>
        <end position="349"/>
    </location>
</feature>
<dbReference type="InterPro" id="IPR035892">
    <property type="entry name" value="C2_domain_sf"/>
</dbReference>
<evidence type="ECO:0000256" key="2">
    <source>
        <dbReference type="RuleBase" id="RU361133"/>
    </source>
</evidence>
<dbReference type="PROSITE" id="PS50007">
    <property type="entry name" value="PIPLC_X_DOMAIN"/>
    <property type="match status" value="1"/>
</dbReference>
<dbReference type="Proteomes" id="UP001186944">
    <property type="component" value="Unassembled WGS sequence"/>
</dbReference>
<proteinExistence type="predicted"/>
<dbReference type="GO" id="GO:0004435">
    <property type="term" value="F:phosphatidylinositol-4,5-bisphosphate phospholipase C activity"/>
    <property type="evidence" value="ECO:0007669"/>
    <property type="project" value="UniProtKB-EC"/>
</dbReference>
<dbReference type="InterPro" id="IPR000008">
    <property type="entry name" value="C2_dom"/>
</dbReference>
<evidence type="ECO:0000256" key="3">
    <source>
        <dbReference type="SAM" id="MobiDB-lite"/>
    </source>
</evidence>